<dbReference type="PANTHER" id="PTHR22916:SF3">
    <property type="entry name" value="UDP-GLCNAC:BETAGAL BETA-1,3-N-ACETYLGLUCOSAMINYLTRANSFERASE-LIKE PROTEIN 1"/>
    <property type="match status" value="1"/>
</dbReference>
<dbReference type="Pfam" id="PF00535">
    <property type="entry name" value="Glycos_transf_2"/>
    <property type="match status" value="1"/>
</dbReference>
<feature type="domain" description="Glycosyltransferase 2-like" evidence="1">
    <location>
        <begin position="6"/>
        <end position="127"/>
    </location>
</feature>
<dbReference type="GO" id="GO:0016758">
    <property type="term" value="F:hexosyltransferase activity"/>
    <property type="evidence" value="ECO:0007669"/>
    <property type="project" value="UniProtKB-ARBA"/>
</dbReference>
<sequence>MTSLAVLLTVYGRYAFLDEAISSIAFQSREPDEVLVFTDNKEIVKNVLDKYGVDAEIYQEPRLSLPATYARVGELSTADYILPLEDDDVFKPNKLEILEKYCKGYSLIKHAANFIDERSRPINWMKQPANPVIITRENAWYLHLSFPYHVWPSTFAVKTSLLRKHGETLMRLKLHTDFIIFVLALMEGNILYIPERLTYYRVGSGHSQLTSCDKLSKVICTWNKYVYDDAFLLRYIHDKNVKKLILPTYFHHLLNAYLLNSIYDCEFKLQAHFHGD</sequence>
<dbReference type="SUPFAM" id="SSF53448">
    <property type="entry name" value="Nucleotide-diphospho-sugar transferases"/>
    <property type="match status" value="1"/>
</dbReference>
<protein>
    <submittedName>
        <fullName evidence="2">Glycosyltransferase</fullName>
    </submittedName>
</protein>
<reference evidence="2" key="1">
    <citation type="journal article" date="2020" name="mSystems">
        <title>Genome- and Community-Level Interaction Insights into Carbon Utilization and Element Cycling Functions of Hydrothermarchaeota in Hydrothermal Sediment.</title>
        <authorList>
            <person name="Zhou Z."/>
            <person name="Liu Y."/>
            <person name="Xu W."/>
            <person name="Pan J."/>
            <person name="Luo Z.H."/>
            <person name="Li M."/>
        </authorList>
    </citation>
    <scope>NUCLEOTIDE SEQUENCE [LARGE SCALE GENOMIC DNA]</scope>
    <source>
        <strain evidence="2">SpSt-732</strain>
    </source>
</reference>
<keyword evidence="2" id="KW-0808">Transferase</keyword>
<dbReference type="Gene3D" id="3.90.550.10">
    <property type="entry name" value="Spore Coat Polysaccharide Biosynthesis Protein SpsA, Chain A"/>
    <property type="match status" value="1"/>
</dbReference>
<accession>A0A7C4FH29</accession>
<gene>
    <name evidence="2" type="ORF">ENV14_06750</name>
</gene>
<evidence type="ECO:0000313" key="2">
    <source>
        <dbReference type="EMBL" id="HGI88066.1"/>
    </source>
</evidence>
<dbReference type="AlphaFoldDB" id="A0A7C4FH29"/>
<dbReference type="InterPro" id="IPR029044">
    <property type="entry name" value="Nucleotide-diphossugar_trans"/>
</dbReference>
<dbReference type="InterPro" id="IPR001173">
    <property type="entry name" value="Glyco_trans_2-like"/>
</dbReference>
<evidence type="ECO:0000259" key="1">
    <source>
        <dbReference type="Pfam" id="PF00535"/>
    </source>
</evidence>
<proteinExistence type="predicted"/>
<dbReference type="EMBL" id="DTFF01000058">
    <property type="protein sequence ID" value="HGI88066.1"/>
    <property type="molecule type" value="Genomic_DNA"/>
</dbReference>
<name>A0A7C4FH29_9CREN</name>
<comment type="caution">
    <text evidence="2">The sequence shown here is derived from an EMBL/GenBank/DDBJ whole genome shotgun (WGS) entry which is preliminary data.</text>
</comment>
<dbReference type="PANTHER" id="PTHR22916">
    <property type="entry name" value="GLYCOSYLTRANSFERASE"/>
    <property type="match status" value="1"/>
</dbReference>
<organism evidence="2">
    <name type="scientific">Ignisphaera aggregans</name>
    <dbReference type="NCBI Taxonomy" id="334771"/>
    <lineage>
        <taxon>Archaea</taxon>
        <taxon>Thermoproteota</taxon>
        <taxon>Thermoprotei</taxon>
        <taxon>Desulfurococcales</taxon>
        <taxon>Desulfurococcaceae</taxon>
        <taxon>Ignisphaera</taxon>
    </lineage>
</organism>